<evidence type="ECO:0000256" key="1">
    <source>
        <dbReference type="ARBA" id="ARBA00022553"/>
    </source>
</evidence>
<feature type="modified residue" description="4-aspartylphosphate" evidence="5">
    <location>
        <position position="57"/>
    </location>
</feature>
<evidence type="ECO:0000256" key="5">
    <source>
        <dbReference type="PROSITE-ProRule" id="PRU00169"/>
    </source>
</evidence>
<dbReference type="Pfam" id="PF00072">
    <property type="entry name" value="Response_reg"/>
    <property type="match status" value="1"/>
</dbReference>
<dbReference type="PANTHER" id="PTHR43214:SF24">
    <property type="entry name" value="TRANSCRIPTIONAL REGULATORY PROTEIN NARL-RELATED"/>
    <property type="match status" value="1"/>
</dbReference>
<keyword evidence="3" id="KW-0238">DNA-binding</keyword>
<evidence type="ECO:0000256" key="4">
    <source>
        <dbReference type="ARBA" id="ARBA00023163"/>
    </source>
</evidence>
<evidence type="ECO:0000259" key="6">
    <source>
        <dbReference type="PROSITE" id="PS50043"/>
    </source>
</evidence>
<dbReference type="InterPro" id="IPR039420">
    <property type="entry name" value="WalR-like"/>
</dbReference>
<dbReference type="InterPro" id="IPR000792">
    <property type="entry name" value="Tscrpt_reg_LuxR_C"/>
</dbReference>
<evidence type="ECO:0000313" key="9">
    <source>
        <dbReference type="Proteomes" id="UP000050509"/>
    </source>
</evidence>
<gene>
    <name evidence="8" type="ORF">SE17_20225</name>
</gene>
<dbReference type="PATRIC" id="fig|186479.3.peg.10440"/>
<evidence type="ECO:0000256" key="2">
    <source>
        <dbReference type="ARBA" id="ARBA00023015"/>
    </source>
</evidence>
<dbReference type="PROSITE" id="PS50110">
    <property type="entry name" value="RESPONSE_REGULATORY"/>
    <property type="match status" value="1"/>
</dbReference>
<dbReference type="Pfam" id="PF00196">
    <property type="entry name" value="GerE"/>
    <property type="match status" value="1"/>
</dbReference>
<comment type="caution">
    <text evidence="8">The sequence shown here is derived from an EMBL/GenBank/DDBJ whole genome shotgun (WGS) entry which is preliminary data.</text>
</comment>
<dbReference type="SUPFAM" id="SSF46894">
    <property type="entry name" value="C-terminal effector domain of the bipartite response regulators"/>
    <property type="match status" value="1"/>
</dbReference>
<dbReference type="SUPFAM" id="SSF52172">
    <property type="entry name" value="CheY-like"/>
    <property type="match status" value="1"/>
</dbReference>
<organism evidence="8 9">
    <name type="scientific">Kouleothrix aurantiaca</name>
    <dbReference type="NCBI Taxonomy" id="186479"/>
    <lineage>
        <taxon>Bacteria</taxon>
        <taxon>Bacillati</taxon>
        <taxon>Chloroflexota</taxon>
        <taxon>Chloroflexia</taxon>
        <taxon>Chloroflexales</taxon>
        <taxon>Roseiflexineae</taxon>
        <taxon>Roseiflexaceae</taxon>
        <taxon>Kouleothrix</taxon>
    </lineage>
</organism>
<dbReference type="InterPro" id="IPR011006">
    <property type="entry name" value="CheY-like_superfamily"/>
</dbReference>
<feature type="domain" description="HTH luxR-type" evidence="6">
    <location>
        <begin position="161"/>
        <end position="226"/>
    </location>
</feature>
<reference evidence="8 9" key="1">
    <citation type="submission" date="2015-09" db="EMBL/GenBank/DDBJ databases">
        <title>Draft genome sequence of Kouleothrix aurantiaca JCM 19913.</title>
        <authorList>
            <person name="Hemp J."/>
        </authorList>
    </citation>
    <scope>NUCLEOTIDE SEQUENCE [LARGE SCALE GENOMIC DNA]</scope>
    <source>
        <strain evidence="8 9">COM-B</strain>
    </source>
</reference>
<dbReference type="PRINTS" id="PR00038">
    <property type="entry name" value="HTHLUXR"/>
</dbReference>
<dbReference type="PANTHER" id="PTHR43214">
    <property type="entry name" value="TWO-COMPONENT RESPONSE REGULATOR"/>
    <property type="match status" value="1"/>
</dbReference>
<dbReference type="InterPro" id="IPR058245">
    <property type="entry name" value="NreC/VraR/RcsB-like_REC"/>
</dbReference>
<protein>
    <submittedName>
        <fullName evidence="8">LuxR family transcriptional regulator</fullName>
    </submittedName>
</protein>
<dbReference type="GO" id="GO:0003677">
    <property type="term" value="F:DNA binding"/>
    <property type="evidence" value="ECO:0007669"/>
    <property type="project" value="UniProtKB-KW"/>
</dbReference>
<dbReference type="Gene3D" id="3.40.50.2300">
    <property type="match status" value="1"/>
</dbReference>
<proteinExistence type="predicted"/>
<dbReference type="Proteomes" id="UP000050509">
    <property type="component" value="Unassembled WGS sequence"/>
</dbReference>
<dbReference type="InterPro" id="IPR001789">
    <property type="entry name" value="Sig_transdc_resp-reg_receiver"/>
</dbReference>
<keyword evidence="2" id="KW-0805">Transcription regulation</keyword>
<dbReference type="SMART" id="SM00421">
    <property type="entry name" value="HTH_LUXR"/>
    <property type="match status" value="1"/>
</dbReference>
<dbReference type="SMART" id="SM00448">
    <property type="entry name" value="REC"/>
    <property type="match status" value="1"/>
</dbReference>
<keyword evidence="4" id="KW-0804">Transcription</keyword>
<dbReference type="InterPro" id="IPR016032">
    <property type="entry name" value="Sig_transdc_resp-reg_C-effctor"/>
</dbReference>
<evidence type="ECO:0000256" key="3">
    <source>
        <dbReference type="ARBA" id="ARBA00023125"/>
    </source>
</evidence>
<dbReference type="GO" id="GO:0000160">
    <property type="term" value="P:phosphorelay signal transduction system"/>
    <property type="evidence" value="ECO:0007669"/>
    <property type="project" value="InterPro"/>
</dbReference>
<feature type="domain" description="Response regulatory" evidence="7">
    <location>
        <begin position="6"/>
        <end position="122"/>
    </location>
</feature>
<dbReference type="AlphaFoldDB" id="A0A0P9HB23"/>
<dbReference type="CDD" id="cd17535">
    <property type="entry name" value="REC_NarL-like"/>
    <property type="match status" value="1"/>
</dbReference>
<evidence type="ECO:0000259" key="7">
    <source>
        <dbReference type="PROSITE" id="PS50110"/>
    </source>
</evidence>
<dbReference type="PROSITE" id="PS00622">
    <property type="entry name" value="HTH_LUXR_1"/>
    <property type="match status" value="1"/>
</dbReference>
<name>A0A0P9HB23_9CHLR</name>
<keyword evidence="9" id="KW-1185">Reference proteome</keyword>
<sequence length="229" mass="24635">MSAKIRVFIVDDQPLIRAGIQALLGRKPDIEVIGQASDGSEALRKIPALDPDVVLMDVRMPVMDGVAATRELIAAGTRAGIIILTTFQDDINVFNALHAGARGYLLKDADHKQIAEAIREVAAGRALIHPEITAQVLREFSRLAAQPLAAPTPPAKPAAPRNDRLALLTERELAILRMLGSGRSNQEISEHLTISIGTVKNHISSILSKLDVRDRTQAGLFAQQAGLAE</sequence>
<dbReference type="CDD" id="cd06170">
    <property type="entry name" value="LuxR_C_like"/>
    <property type="match status" value="1"/>
</dbReference>
<dbReference type="GO" id="GO:0006355">
    <property type="term" value="P:regulation of DNA-templated transcription"/>
    <property type="evidence" value="ECO:0007669"/>
    <property type="project" value="InterPro"/>
</dbReference>
<accession>A0A0P9HB23</accession>
<keyword evidence="1 5" id="KW-0597">Phosphoprotein</keyword>
<evidence type="ECO:0000313" key="8">
    <source>
        <dbReference type="EMBL" id="KPV51606.1"/>
    </source>
</evidence>
<dbReference type="PROSITE" id="PS50043">
    <property type="entry name" value="HTH_LUXR_2"/>
    <property type="match status" value="1"/>
</dbReference>
<dbReference type="EMBL" id="LJCR01000844">
    <property type="protein sequence ID" value="KPV51606.1"/>
    <property type="molecule type" value="Genomic_DNA"/>
</dbReference>